<evidence type="ECO:0000256" key="1">
    <source>
        <dbReference type="PROSITE-ProRule" id="PRU10141"/>
    </source>
</evidence>
<dbReference type="SMART" id="SM00220">
    <property type="entry name" value="S_TKc"/>
    <property type="match status" value="1"/>
</dbReference>
<feature type="region of interest" description="Disordered" evidence="2">
    <location>
        <begin position="894"/>
        <end position="922"/>
    </location>
</feature>
<feature type="compositionally biased region" description="Basic and acidic residues" evidence="2">
    <location>
        <begin position="726"/>
        <end position="739"/>
    </location>
</feature>
<dbReference type="Gene3D" id="1.10.510.10">
    <property type="entry name" value="Transferase(Phosphotransferase) domain 1"/>
    <property type="match status" value="1"/>
</dbReference>
<protein>
    <recommendedName>
        <fullName evidence="3">Protein kinase domain-containing protein</fullName>
    </recommendedName>
</protein>
<dbReference type="InterPro" id="IPR017441">
    <property type="entry name" value="Protein_kinase_ATP_BS"/>
</dbReference>
<feature type="compositionally biased region" description="Low complexity" evidence="2">
    <location>
        <begin position="407"/>
        <end position="425"/>
    </location>
</feature>
<dbReference type="InterPro" id="IPR011009">
    <property type="entry name" value="Kinase-like_dom_sf"/>
</dbReference>
<dbReference type="PANTHER" id="PTHR24347">
    <property type="entry name" value="SERINE/THREONINE-PROTEIN KINASE"/>
    <property type="match status" value="1"/>
</dbReference>
<keyword evidence="5" id="KW-1185">Reference proteome</keyword>
<evidence type="ECO:0000256" key="2">
    <source>
        <dbReference type="SAM" id="MobiDB-lite"/>
    </source>
</evidence>
<feature type="compositionally biased region" description="Low complexity" evidence="2">
    <location>
        <begin position="1194"/>
        <end position="1243"/>
    </location>
</feature>
<feature type="region of interest" description="Disordered" evidence="2">
    <location>
        <begin position="710"/>
        <end position="746"/>
    </location>
</feature>
<feature type="region of interest" description="Disordered" evidence="2">
    <location>
        <begin position="1641"/>
        <end position="1679"/>
    </location>
</feature>
<dbReference type="Ensembl" id="ENSPTET00000008587.1">
    <property type="protein sequence ID" value="ENSPTEP00000005571.1"/>
    <property type="gene ID" value="ENSPTEG00000006463.1"/>
</dbReference>
<name>A0A8C9GJ61_9PRIM</name>
<feature type="binding site" evidence="1">
    <location>
        <position position="112"/>
    </location>
    <ligand>
        <name>ATP</name>
        <dbReference type="ChEBI" id="CHEBI:30616"/>
    </ligand>
</feature>
<dbReference type="GO" id="GO:0004672">
    <property type="term" value="F:protein kinase activity"/>
    <property type="evidence" value="ECO:0007669"/>
    <property type="project" value="InterPro"/>
</dbReference>
<dbReference type="Pfam" id="PF00069">
    <property type="entry name" value="Pkinase"/>
    <property type="match status" value="1"/>
</dbReference>
<reference evidence="4" key="1">
    <citation type="submission" date="2025-08" db="UniProtKB">
        <authorList>
            <consortium name="Ensembl"/>
        </authorList>
    </citation>
    <scope>IDENTIFICATION</scope>
</reference>
<feature type="compositionally biased region" description="Basic and acidic residues" evidence="2">
    <location>
        <begin position="666"/>
        <end position="679"/>
    </location>
</feature>
<sequence>MLSPSKRVMDFSETKKSVKLMNNDNKDELTESIYHPNYLKHKKNDEIKEYSNLLGNNHVLQLPSILHNQIRIVRTNESCFKDYTVLSSLGKGTYAQVWKVKHKVTNKIYAAKILQPNQFPKESYNRIVEMFTKEIINLAICQCPGVIKLHKVIGGKEGWILIQDYANDGTLWKENLATNMNESFLYFIQLFQSMLYIQDMNIVHRDLKPTNILRFNNKKIVIADFGWSEHVDSCNLHPSEWPGTLEINPPEILRNSGPMTEKIDNYALGMNMILFISGRFVCRQKGLESSKVAQTILKTVHNLRHSKPPSRFRENIKAWDLFVKLTASHPDERLSLQDVLDHPWVTEMLNSFSLQNSKFLWHEKVKSRWLFLLSNNWNFFDNISSLSSGTMRKCKKLEKETSSTFKNGSGYNYTHNNNNNNNNSNTRDRDNSKSTIVTNITNQKDQNNKYNNACLKNDYEILYYMMKHSGQNKINGCSVKKNNATIIKNDVPSYKTHLDSQSRMDKNIESLDVNNTYNNDTERECTNQHKHKHKAVSSQKWVYNENEYTYSDDNIYNKKIIKNNYDVSNTLIIQQNRDNHYSGQEKDILLQKKNKEEQEQEEEEEEEEEEEQEEEAEEEEEQEEEAEQEEKEEEEEEEEQEEEEEEQEGEEEQKGEEEQEEEEEKGIELKGLDAKGVQENEHKFVDKKILKKNQTEKQLQSANLLEKNEKDGVGYKNSGDCESIEEEKNHDATYHIESGDKDDETYGENIKEERITDQSIYLQNDHVIYSKNHNNMKKISGKCNSNGSKNLIREYSQNKSMVDKKKSNNIVTNNINSDKIDLDKSDPNKKNQFSLNKYDIKNLNKTKIESMTNNIKTNYLDSIENNVLLNFKKGKTLSLAKKIINNVLPKKTKKENKINKNQKSNESYTNNRVSLGNDSNVQKNMVNKKDVYNSFIYSKDINKTENEKLLKQNEKSITTFDRKGGNSDSDDERCEDDITTNKDDKYIKAQTDNFDMNGLTKNRKSITINDFNTSEINSLLKNTKELKKKLKNDLNIICDSNLKVSSLNRDITILYNNDKKKKNYHEIKEINKKSFMYNNKQNNMLQTNMNKNNLENLDTNIKNKIGSHIVPIEIPTKFNTNSRQEKQKAFSYSVNGLNSVNNIHNESMMVKTNKISNLFCENKMNKDITFDFDKEISIFNNMSLDNQAYHTMVKSRNNNGSNINSSNNSSSDNSSSNNNSGKNDSGKNDNNSSSSSSSSNNNSCDRKMTNLDINVRAVGLVKSNEISDDTHKMYFHMGNKSNTKIEVEKYNKNDNNKSSISTSIISSKSNKEKNIYVGIEKDEVVNFVSTHNYKNNKNTMDVKTKHNVNAFITTNSSSYTGSGNSHHGYHNGSHHGSSCNSYKTYGSYNNLKANQNNNNKSNTNNTIPNDTKYIIRPYNFVNLLNKNENIYNLNNHMSKTDEISISNEIYTDTDDSIINNFMNNTKSGNNKNISINFNDDSSKFNGNSSNNNNNNNTTTTIATSTVTNNFNSNNNINNKPKYINFLKTYDYTNYENKSSDNTNNQFVYEKDKYDTTLLDAFFKNEKILKKNKLFNNIQNDINFMNLQVENNMNSVNKHFGYTRDGHQINEEMKNSKNNRNGYNTYLERDCYRVDTSVNNSGYNNGGTYNNNRSSNNSSCSSINGNNNNNNNYNNNNKNIFHPAINNNSVSNTKTNCVRKYENPFIIFSEKNKESCAKNSSSSTYDCSDFDL</sequence>
<keyword evidence="1" id="KW-0547">Nucleotide-binding</keyword>
<evidence type="ECO:0000313" key="5">
    <source>
        <dbReference type="Proteomes" id="UP000694416"/>
    </source>
</evidence>
<feature type="region of interest" description="Disordered" evidence="2">
    <location>
        <begin position="594"/>
        <end position="679"/>
    </location>
</feature>
<reference evidence="4" key="2">
    <citation type="submission" date="2025-09" db="UniProtKB">
        <authorList>
            <consortium name="Ensembl"/>
        </authorList>
    </citation>
    <scope>IDENTIFICATION</scope>
</reference>
<dbReference type="InterPro" id="IPR000719">
    <property type="entry name" value="Prot_kinase_dom"/>
</dbReference>
<feature type="compositionally biased region" description="Low complexity" evidence="2">
    <location>
        <begin position="1641"/>
        <end position="1678"/>
    </location>
</feature>
<feature type="compositionally biased region" description="Polar residues" evidence="2">
    <location>
        <begin position="906"/>
        <end position="922"/>
    </location>
</feature>
<dbReference type="GO" id="GO:0005524">
    <property type="term" value="F:ATP binding"/>
    <property type="evidence" value="ECO:0007669"/>
    <property type="project" value="UniProtKB-UniRule"/>
</dbReference>
<dbReference type="PROSITE" id="PS50011">
    <property type="entry name" value="PROTEIN_KINASE_DOM"/>
    <property type="match status" value="1"/>
</dbReference>
<dbReference type="Proteomes" id="UP000694416">
    <property type="component" value="Unplaced"/>
</dbReference>
<feature type="region of interest" description="Disordered" evidence="2">
    <location>
        <begin position="403"/>
        <end position="432"/>
    </location>
</feature>
<accession>A0A8C9GJ61</accession>
<evidence type="ECO:0000313" key="4">
    <source>
        <dbReference type="Ensembl" id="ENSPTEP00000005571.1"/>
    </source>
</evidence>
<feature type="region of interest" description="Disordered" evidence="2">
    <location>
        <begin position="1194"/>
        <end position="1248"/>
    </location>
</feature>
<dbReference type="SUPFAM" id="SSF56112">
    <property type="entry name" value="Protein kinase-like (PK-like)"/>
    <property type="match status" value="1"/>
</dbReference>
<evidence type="ECO:0000259" key="3">
    <source>
        <dbReference type="PROSITE" id="PS50011"/>
    </source>
</evidence>
<feature type="compositionally biased region" description="Acidic residues" evidence="2">
    <location>
        <begin position="598"/>
        <end position="665"/>
    </location>
</feature>
<dbReference type="PROSITE" id="PS00107">
    <property type="entry name" value="PROTEIN_KINASE_ATP"/>
    <property type="match status" value="1"/>
</dbReference>
<keyword evidence="1" id="KW-0067">ATP-binding</keyword>
<proteinExistence type="predicted"/>
<feature type="domain" description="Protein kinase" evidence="3">
    <location>
        <begin position="83"/>
        <end position="345"/>
    </location>
</feature>
<organism evidence="4 5">
    <name type="scientific">Piliocolobus tephrosceles</name>
    <name type="common">Ugandan red Colobus</name>
    <dbReference type="NCBI Taxonomy" id="591936"/>
    <lineage>
        <taxon>Eukaryota</taxon>
        <taxon>Metazoa</taxon>
        <taxon>Chordata</taxon>
        <taxon>Craniata</taxon>
        <taxon>Vertebrata</taxon>
        <taxon>Euteleostomi</taxon>
        <taxon>Mammalia</taxon>
        <taxon>Eutheria</taxon>
        <taxon>Euarchontoglires</taxon>
        <taxon>Primates</taxon>
        <taxon>Haplorrhini</taxon>
        <taxon>Catarrhini</taxon>
        <taxon>Cercopithecidae</taxon>
        <taxon>Colobinae</taxon>
        <taxon>Piliocolobus</taxon>
    </lineage>
</organism>